<keyword evidence="1" id="KW-0479">Metal-binding</keyword>
<dbReference type="GO" id="GO:0006351">
    <property type="term" value="P:DNA-templated transcription"/>
    <property type="evidence" value="ECO:0007669"/>
    <property type="project" value="UniProtKB-UniRule"/>
</dbReference>
<feature type="binding site" evidence="1">
    <location>
        <position position="9"/>
    </location>
    <ligand>
        <name>Zn(2+)</name>
        <dbReference type="ChEBI" id="CHEBI:29105"/>
    </ligand>
</feature>
<sequence length="49" mass="5768">MVKYRCGRCGHVFDPEEMKVFGRGKVKCPRCTYEIVYKLAKPYRLVKAI</sequence>
<dbReference type="Gene3D" id="2.20.28.30">
    <property type="entry name" value="RNA polymerase ii, chain L"/>
    <property type="match status" value="1"/>
</dbReference>
<evidence type="ECO:0000313" key="2">
    <source>
        <dbReference type="EMBL" id="HEF87160.1"/>
    </source>
</evidence>
<dbReference type="GO" id="GO:0000428">
    <property type="term" value="C:DNA-directed RNA polymerase complex"/>
    <property type="evidence" value="ECO:0007669"/>
    <property type="project" value="UniProtKB-KW"/>
</dbReference>
<dbReference type="OrthoDB" id="129238at2157"/>
<dbReference type="GO" id="GO:0003899">
    <property type="term" value="F:DNA-directed RNA polymerase activity"/>
    <property type="evidence" value="ECO:0007669"/>
    <property type="project" value="UniProtKB-UniRule"/>
</dbReference>
<dbReference type="InterPro" id="IPR023464">
    <property type="entry name" value="Rpo12"/>
</dbReference>
<dbReference type="GO" id="GO:0005737">
    <property type="term" value="C:cytoplasm"/>
    <property type="evidence" value="ECO:0007669"/>
    <property type="project" value="UniProtKB-SubCell"/>
</dbReference>
<protein>
    <recommendedName>
        <fullName evidence="1">DNA-directed RNA polymerase subunit Rpo12</fullName>
        <ecNumber evidence="1">2.7.7.6</ecNumber>
    </recommendedName>
    <alternativeName>
        <fullName evidence="1">DNA-directed RNA polymerase subunit P</fullName>
    </alternativeName>
</protein>
<comment type="similarity">
    <text evidence="1">Belongs to the archaeal Rpo12/eukaryotic RPC10 RNA polymerase subunit family.</text>
</comment>
<feature type="binding site" evidence="1">
    <location>
        <position position="31"/>
    </location>
    <ligand>
        <name>Zn(2+)</name>
        <dbReference type="ChEBI" id="CHEBI:29105"/>
    </ligand>
</feature>
<reference evidence="2" key="1">
    <citation type="journal article" date="2020" name="mSystems">
        <title>Genome- and Community-Level Interaction Insights into Carbon Utilization and Element Cycling Functions of Hydrothermarchaeota in Hydrothermal Sediment.</title>
        <authorList>
            <person name="Zhou Z."/>
            <person name="Liu Y."/>
            <person name="Xu W."/>
            <person name="Pan J."/>
            <person name="Luo Z.H."/>
            <person name="Li M."/>
        </authorList>
    </citation>
    <scope>NUCLEOTIDE SEQUENCE [LARGE SCALE GENOMIC DNA]</scope>
    <source>
        <strain evidence="2">SpSt-23</strain>
    </source>
</reference>
<comment type="subcellular location">
    <subcellularLocation>
        <location evidence="1">Cytoplasm</location>
    </subcellularLocation>
</comment>
<comment type="caution">
    <text evidence="2">The sequence shown here is derived from an EMBL/GenBank/DDBJ whole genome shotgun (WGS) entry which is preliminary data.</text>
</comment>
<keyword evidence="1" id="KW-0548">Nucleotidyltransferase</keyword>
<dbReference type="SUPFAM" id="SSF63393">
    <property type="entry name" value="RNA polymerase subunits"/>
    <property type="match status" value="1"/>
</dbReference>
<dbReference type="HAMAP" id="MF_00615">
    <property type="entry name" value="RNApol_arch_Rpo12"/>
    <property type="match status" value="1"/>
</dbReference>
<keyword evidence="1 2" id="KW-0240">DNA-directed RNA polymerase</keyword>
<keyword evidence="1" id="KW-0963">Cytoplasm</keyword>
<keyword evidence="1" id="KW-0808">Transferase</keyword>
<evidence type="ECO:0000256" key="1">
    <source>
        <dbReference type="HAMAP-Rule" id="MF_00615"/>
    </source>
</evidence>
<dbReference type="EC" id="2.7.7.6" evidence="1"/>
<name>A0A7C2FGQ1_9CREN</name>
<dbReference type="GO" id="GO:0008270">
    <property type="term" value="F:zinc ion binding"/>
    <property type="evidence" value="ECO:0007669"/>
    <property type="project" value="UniProtKB-UniRule"/>
</dbReference>
<gene>
    <name evidence="1" type="primary">rpo12</name>
    <name evidence="1" type="synonym">rpoP</name>
    <name evidence="2" type="ORF">ENP55_02460</name>
</gene>
<comment type="catalytic activity">
    <reaction evidence="1">
        <text>RNA(n) + a ribonucleoside 5'-triphosphate = RNA(n+1) + diphosphate</text>
        <dbReference type="Rhea" id="RHEA:21248"/>
        <dbReference type="Rhea" id="RHEA-COMP:14527"/>
        <dbReference type="Rhea" id="RHEA-COMP:17342"/>
        <dbReference type="ChEBI" id="CHEBI:33019"/>
        <dbReference type="ChEBI" id="CHEBI:61557"/>
        <dbReference type="ChEBI" id="CHEBI:140395"/>
        <dbReference type="EC" id="2.7.7.6"/>
    </reaction>
</comment>
<organism evidence="2">
    <name type="scientific">Thermosphaera aggregans</name>
    <dbReference type="NCBI Taxonomy" id="54254"/>
    <lineage>
        <taxon>Archaea</taxon>
        <taxon>Thermoproteota</taxon>
        <taxon>Thermoprotei</taxon>
        <taxon>Desulfurococcales</taxon>
        <taxon>Desulfurococcaceae</taxon>
        <taxon>Thermosphaera</taxon>
    </lineage>
</organism>
<comment type="function">
    <text evidence="1">DNA-dependent RNA polymerase (RNAP) catalyzes the transcription of DNA into RNA using the four ribonucleoside triphosphates as substrates.</text>
</comment>
<keyword evidence="1" id="KW-0804">Transcription</keyword>
<dbReference type="GO" id="GO:0003677">
    <property type="term" value="F:DNA binding"/>
    <property type="evidence" value="ECO:0007669"/>
    <property type="project" value="InterPro"/>
</dbReference>
<proteinExistence type="inferred from homology"/>
<dbReference type="InterPro" id="IPR029040">
    <property type="entry name" value="RPABC4/Spt4"/>
</dbReference>
<feature type="binding site" evidence="1">
    <location>
        <position position="28"/>
    </location>
    <ligand>
        <name>Zn(2+)</name>
        <dbReference type="ChEBI" id="CHEBI:29105"/>
    </ligand>
</feature>
<accession>A0A7C2FGQ1</accession>
<dbReference type="KEGG" id="tcs:IMZ38_03685"/>
<comment type="subunit">
    <text evidence="1">Part of the RNA polymerase complex.</text>
</comment>
<keyword evidence="1" id="KW-0862">Zinc</keyword>
<dbReference type="EMBL" id="DSJT01000011">
    <property type="protein sequence ID" value="HEF87160.1"/>
    <property type="molecule type" value="Genomic_DNA"/>
</dbReference>
<comment type="cofactor">
    <cofactor evidence="1">
        <name>Zn(2+)</name>
        <dbReference type="ChEBI" id="CHEBI:29105"/>
    </cofactor>
    <text evidence="1">Binds 1 zinc ion.</text>
</comment>
<dbReference type="AlphaFoldDB" id="A0A7C2FGQ1"/>